<evidence type="ECO:0000313" key="2">
    <source>
        <dbReference type="EMBL" id="BDU77619.1"/>
    </source>
</evidence>
<keyword evidence="3" id="KW-1185">Reference proteome</keyword>
<dbReference type="EMBL" id="AP027081">
    <property type="protein sequence ID" value="BDU77619.1"/>
    <property type="molecule type" value="Genomic_DNA"/>
</dbReference>
<dbReference type="Proteomes" id="UP001228113">
    <property type="component" value="Chromosome"/>
</dbReference>
<protein>
    <submittedName>
        <fullName evidence="2">Uncharacterized protein</fullName>
    </submittedName>
</protein>
<organism evidence="2 3">
    <name type="scientific">Mesoterricola sediminis</name>
    <dbReference type="NCBI Taxonomy" id="2927980"/>
    <lineage>
        <taxon>Bacteria</taxon>
        <taxon>Pseudomonadati</taxon>
        <taxon>Acidobacteriota</taxon>
        <taxon>Holophagae</taxon>
        <taxon>Holophagales</taxon>
        <taxon>Holophagaceae</taxon>
        <taxon>Mesoterricola</taxon>
    </lineage>
</organism>
<sequence>MTPVSRPAWLGAGFALALAITLVVVGGGTRKAADPAPAPDQAPAPTLAPVVKDVPPPPSASAEAPNQATTTHKESNP</sequence>
<evidence type="ECO:0000256" key="1">
    <source>
        <dbReference type="SAM" id="MobiDB-lite"/>
    </source>
</evidence>
<accession>A0AA48GTT6</accession>
<evidence type="ECO:0000313" key="3">
    <source>
        <dbReference type="Proteomes" id="UP001228113"/>
    </source>
</evidence>
<proteinExistence type="predicted"/>
<dbReference type="KEGG" id="msea:METESE_25770"/>
<gene>
    <name evidence="2" type="ORF">METESE_25770</name>
</gene>
<name>A0AA48GTT6_9BACT</name>
<feature type="region of interest" description="Disordered" evidence="1">
    <location>
        <begin position="28"/>
        <end position="77"/>
    </location>
</feature>
<reference evidence="2" key="1">
    <citation type="journal article" date="2023" name="Int. J. Syst. Evol. Microbiol.">
        <title>Mesoterricola silvestris gen. nov., sp. nov., Mesoterricola sediminis sp. nov., Geothrix oryzae sp. nov., Geothrix edaphica sp. nov., Geothrix rubra sp. nov., and Geothrix limicola sp. nov., six novel members of Acidobacteriota isolated from soils.</title>
        <authorList>
            <person name="Itoh H."/>
            <person name="Sugisawa Y."/>
            <person name="Mise K."/>
            <person name="Xu Z."/>
            <person name="Kuniyasu M."/>
            <person name="Ushijima N."/>
            <person name="Kawano K."/>
            <person name="Kobayashi E."/>
            <person name="Shiratori Y."/>
            <person name="Masuda Y."/>
            <person name="Senoo K."/>
        </authorList>
    </citation>
    <scope>NUCLEOTIDE SEQUENCE</scope>
    <source>
        <strain evidence="2">W786</strain>
    </source>
</reference>
<dbReference type="AlphaFoldDB" id="A0AA48GTT6"/>